<keyword evidence="2" id="KW-1185">Reference proteome</keyword>
<sequence length="88" mass="10520">MPQEKFPDHLQDKIFEIRSDSNDSASKIISYFPFSESEKHEIISILNDSSFDRFHSIFTDSVTEDEWNRTKDQIKKKFKDELFDIDKI</sequence>
<dbReference type="RefSeq" id="WP_179360150.1">
    <property type="nucleotide sequence ID" value="NZ_CP026993.1"/>
</dbReference>
<gene>
    <name evidence="1" type="ORF">C5F47_05545</name>
</gene>
<dbReference type="KEGG" id="ncl:C5F47_05545"/>
<accession>A0A7D5M2F1</accession>
<name>A0A7D5M2F1_9ARCH</name>
<dbReference type="OrthoDB" id="3089at2157"/>
<dbReference type="EMBL" id="CP026993">
    <property type="protein sequence ID" value="QLH03047.1"/>
    <property type="molecule type" value="Genomic_DNA"/>
</dbReference>
<proteinExistence type="predicted"/>
<dbReference type="Proteomes" id="UP000509771">
    <property type="component" value="Chromosome"/>
</dbReference>
<organism evidence="1 2">
    <name type="scientific">Nitrosopumilus cobalaminigenes</name>
    <dbReference type="NCBI Taxonomy" id="1470066"/>
    <lineage>
        <taxon>Archaea</taxon>
        <taxon>Nitrososphaerota</taxon>
        <taxon>Nitrososphaeria</taxon>
        <taxon>Nitrosopumilales</taxon>
        <taxon>Nitrosopumilaceae</taxon>
        <taxon>Nitrosopumilus</taxon>
    </lineage>
</organism>
<evidence type="ECO:0000313" key="2">
    <source>
        <dbReference type="Proteomes" id="UP000509771"/>
    </source>
</evidence>
<protein>
    <submittedName>
        <fullName evidence="1">Uncharacterized protein</fullName>
    </submittedName>
</protein>
<evidence type="ECO:0000313" key="1">
    <source>
        <dbReference type="EMBL" id="QLH03047.1"/>
    </source>
</evidence>
<dbReference type="AlphaFoldDB" id="A0A7D5M2F1"/>
<dbReference type="GeneID" id="56059487"/>
<reference evidence="1 2" key="1">
    <citation type="submission" date="2018-02" db="EMBL/GenBank/DDBJ databases">
        <title>Complete genome of Nitrosopumilus cobalaminigenes HCA1.</title>
        <authorList>
            <person name="Qin W."/>
            <person name="Zheng Y."/>
            <person name="Stahl D.A."/>
        </authorList>
    </citation>
    <scope>NUCLEOTIDE SEQUENCE [LARGE SCALE GENOMIC DNA]</scope>
    <source>
        <strain evidence="1 2">HCA1</strain>
    </source>
</reference>